<dbReference type="EMBL" id="NWUJ01000017">
    <property type="protein sequence ID" value="PFH31061.1"/>
    <property type="molecule type" value="Genomic_DNA"/>
</dbReference>
<name>A0A2A9M428_BESBE</name>
<keyword evidence="3" id="KW-1185">Reference proteome</keyword>
<comment type="caution">
    <text evidence="2">The sequence shown here is derived from an EMBL/GenBank/DDBJ whole genome shotgun (WGS) entry which is preliminary data.</text>
</comment>
<dbReference type="KEGG" id="bbes:BESB_032580"/>
<dbReference type="AlphaFoldDB" id="A0A2A9M428"/>
<evidence type="ECO:0000256" key="1">
    <source>
        <dbReference type="SAM" id="MobiDB-lite"/>
    </source>
</evidence>
<protein>
    <submittedName>
        <fullName evidence="2">Uncharacterized protein</fullName>
    </submittedName>
</protein>
<feature type="compositionally biased region" description="Basic and acidic residues" evidence="1">
    <location>
        <begin position="128"/>
        <end position="147"/>
    </location>
</feature>
<dbReference type="OrthoDB" id="331329at2759"/>
<dbReference type="VEuPathDB" id="ToxoDB:BESB_032580"/>
<accession>A0A2A9M428</accession>
<feature type="region of interest" description="Disordered" evidence="1">
    <location>
        <begin position="114"/>
        <end position="148"/>
    </location>
</feature>
<reference evidence="2 3" key="1">
    <citation type="submission" date="2017-09" db="EMBL/GenBank/DDBJ databases">
        <title>Genome sequencing of Besnoitia besnoiti strain Bb-Ger1.</title>
        <authorList>
            <person name="Schares G."/>
            <person name="Venepally P."/>
            <person name="Lorenzi H.A."/>
        </authorList>
    </citation>
    <scope>NUCLEOTIDE SEQUENCE [LARGE SCALE GENOMIC DNA]</scope>
    <source>
        <strain evidence="2 3">Bb-Ger1</strain>
    </source>
</reference>
<evidence type="ECO:0000313" key="3">
    <source>
        <dbReference type="Proteomes" id="UP000224006"/>
    </source>
</evidence>
<evidence type="ECO:0000313" key="2">
    <source>
        <dbReference type="EMBL" id="PFH31061.1"/>
    </source>
</evidence>
<proteinExistence type="predicted"/>
<dbReference type="Proteomes" id="UP000224006">
    <property type="component" value="Unassembled WGS sequence"/>
</dbReference>
<gene>
    <name evidence="2" type="ORF">BESB_032580</name>
</gene>
<dbReference type="RefSeq" id="XP_029215070.1">
    <property type="nucleotide sequence ID" value="XM_029361850.1"/>
</dbReference>
<sequence>MLCFQSFAQGAGDEGTSARLSAASRDAETCGESSRIVFPVDSLKSHEDAKGGARAQPVRVHFAYARGRRGQEKPMQVVIPTHAGTGYTLVLLEVYRGLDLPVNFLKEIQLKLGKTRGEDPETAPSAADAKKGNATDQPQQHEEKGAEDSEDVLFLKVFAEPLNQHGVVVSHPEKRPLSMLGLGSDSTRATGSTHAFVSEIQPEEAGDVAVAFALVRPWKMSDAPQVFVALAHFD</sequence>
<organism evidence="2 3">
    <name type="scientific">Besnoitia besnoiti</name>
    <name type="common">Apicomplexan protozoan</name>
    <dbReference type="NCBI Taxonomy" id="94643"/>
    <lineage>
        <taxon>Eukaryota</taxon>
        <taxon>Sar</taxon>
        <taxon>Alveolata</taxon>
        <taxon>Apicomplexa</taxon>
        <taxon>Conoidasida</taxon>
        <taxon>Coccidia</taxon>
        <taxon>Eucoccidiorida</taxon>
        <taxon>Eimeriorina</taxon>
        <taxon>Sarcocystidae</taxon>
        <taxon>Besnoitia</taxon>
    </lineage>
</organism>
<dbReference type="GeneID" id="40308240"/>